<dbReference type="EMBL" id="JAUJYN010000005">
    <property type="protein sequence ID" value="KAK1272131.1"/>
    <property type="molecule type" value="Genomic_DNA"/>
</dbReference>
<gene>
    <name evidence="1" type="ORF">QJS04_geneDACA005991</name>
</gene>
<organism evidence="1 2">
    <name type="scientific">Acorus gramineus</name>
    <name type="common">Dwarf sweet flag</name>
    <dbReference type="NCBI Taxonomy" id="55184"/>
    <lineage>
        <taxon>Eukaryota</taxon>
        <taxon>Viridiplantae</taxon>
        <taxon>Streptophyta</taxon>
        <taxon>Embryophyta</taxon>
        <taxon>Tracheophyta</taxon>
        <taxon>Spermatophyta</taxon>
        <taxon>Magnoliopsida</taxon>
        <taxon>Liliopsida</taxon>
        <taxon>Acoraceae</taxon>
        <taxon>Acorus</taxon>
    </lineage>
</organism>
<keyword evidence="2" id="KW-1185">Reference proteome</keyword>
<proteinExistence type="predicted"/>
<dbReference type="PANTHER" id="PTHR44259:SF114">
    <property type="entry name" value="OS06G0707300 PROTEIN"/>
    <property type="match status" value="1"/>
</dbReference>
<protein>
    <recommendedName>
        <fullName evidence="3">F-box domain-containing protein</fullName>
    </recommendedName>
</protein>
<accession>A0AAV9B6Z6</accession>
<name>A0AAV9B6Z6_ACOGR</name>
<reference evidence="1" key="2">
    <citation type="submission" date="2023-06" db="EMBL/GenBank/DDBJ databases">
        <authorList>
            <person name="Ma L."/>
            <person name="Liu K.-W."/>
            <person name="Li Z."/>
            <person name="Hsiao Y.-Y."/>
            <person name="Qi Y."/>
            <person name="Fu T."/>
            <person name="Tang G."/>
            <person name="Zhang D."/>
            <person name="Sun W.-H."/>
            <person name="Liu D.-K."/>
            <person name="Li Y."/>
            <person name="Chen G.-Z."/>
            <person name="Liu X.-D."/>
            <person name="Liao X.-Y."/>
            <person name="Jiang Y.-T."/>
            <person name="Yu X."/>
            <person name="Hao Y."/>
            <person name="Huang J."/>
            <person name="Zhao X.-W."/>
            <person name="Ke S."/>
            <person name="Chen Y.-Y."/>
            <person name="Wu W.-L."/>
            <person name="Hsu J.-L."/>
            <person name="Lin Y.-F."/>
            <person name="Huang M.-D."/>
            <person name="Li C.-Y."/>
            <person name="Huang L."/>
            <person name="Wang Z.-W."/>
            <person name="Zhao X."/>
            <person name="Zhong W.-Y."/>
            <person name="Peng D.-H."/>
            <person name="Ahmad S."/>
            <person name="Lan S."/>
            <person name="Zhang J.-S."/>
            <person name="Tsai W.-C."/>
            <person name="Van De Peer Y."/>
            <person name="Liu Z.-J."/>
        </authorList>
    </citation>
    <scope>NUCLEOTIDE SEQUENCE</scope>
    <source>
        <strain evidence="1">SCP</strain>
        <tissue evidence="1">Leaves</tissue>
    </source>
</reference>
<sequence length="165" mass="18490">MAADWSELPKDILFSIAMRAEHLSDYIRFGAVCKSWRFAVIGNTRPLHLGFPLLFVSRRTTANNNNNRPDHAPRDASDPPQWGAGFAWPTTADVYILNVFTGAVVTLPPLTTNVISGGDRPLQIRCDDSIFKMVAVVGFKKNAHLYKVIFSTEPTDPTEFDLFHR</sequence>
<evidence type="ECO:0000313" key="2">
    <source>
        <dbReference type="Proteomes" id="UP001179952"/>
    </source>
</evidence>
<dbReference type="SUPFAM" id="SSF81383">
    <property type="entry name" value="F-box domain"/>
    <property type="match status" value="1"/>
</dbReference>
<evidence type="ECO:0008006" key="3">
    <source>
        <dbReference type="Google" id="ProtNLM"/>
    </source>
</evidence>
<dbReference type="Proteomes" id="UP001179952">
    <property type="component" value="Unassembled WGS sequence"/>
</dbReference>
<reference evidence="1" key="1">
    <citation type="journal article" date="2023" name="Nat. Commun.">
        <title>Diploid and tetraploid genomes of Acorus and the evolution of monocots.</title>
        <authorList>
            <person name="Ma L."/>
            <person name="Liu K.W."/>
            <person name="Li Z."/>
            <person name="Hsiao Y.Y."/>
            <person name="Qi Y."/>
            <person name="Fu T."/>
            <person name="Tang G.D."/>
            <person name="Zhang D."/>
            <person name="Sun W.H."/>
            <person name="Liu D.K."/>
            <person name="Li Y."/>
            <person name="Chen G.Z."/>
            <person name="Liu X.D."/>
            <person name="Liao X.Y."/>
            <person name="Jiang Y.T."/>
            <person name="Yu X."/>
            <person name="Hao Y."/>
            <person name="Huang J."/>
            <person name="Zhao X.W."/>
            <person name="Ke S."/>
            <person name="Chen Y.Y."/>
            <person name="Wu W.L."/>
            <person name="Hsu J.L."/>
            <person name="Lin Y.F."/>
            <person name="Huang M.D."/>
            <person name="Li C.Y."/>
            <person name="Huang L."/>
            <person name="Wang Z.W."/>
            <person name="Zhao X."/>
            <person name="Zhong W.Y."/>
            <person name="Peng D.H."/>
            <person name="Ahmad S."/>
            <person name="Lan S."/>
            <person name="Zhang J.S."/>
            <person name="Tsai W.C."/>
            <person name="Van de Peer Y."/>
            <person name="Liu Z.J."/>
        </authorList>
    </citation>
    <scope>NUCLEOTIDE SEQUENCE</scope>
    <source>
        <strain evidence="1">SCP</strain>
    </source>
</reference>
<dbReference type="PANTHER" id="PTHR44259">
    <property type="entry name" value="OS07G0183000 PROTEIN-RELATED"/>
    <property type="match status" value="1"/>
</dbReference>
<evidence type="ECO:0000313" key="1">
    <source>
        <dbReference type="EMBL" id="KAK1272131.1"/>
    </source>
</evidence>
<dbReference type="InterPro" id="IPR050942">
    <property type="entry name" value="F-box_BR-signaling"/>
</dbReference>
<dbReference type="InterPro" id="IPR036047">
    <property type="entry name" value="F-box-like_dom_sf"/>
</dbReference>
<dbReference type="Gene3D" id="1.20.1280.50">
    <property type="match status" value="1"/>
</dbReference>
<dbReference type="AlphaFoldDB" id="A0AAV9B6Z6"/>
<comment type="caution">
    <text evidence="1">The sequence shown here is derived from an EMBL/GenBank/DDBJ whole genome shotgun (WGS) entry which is preliminary data.</text>
</comment>